<proteinExistence type="predicted"/>
<accession>A0ABQ0JV65</accession>
<reference evidence="2" key="1">
    <citation type="journal article" date="2015" name="Genome Announc.">
        <title>Draft Genome Sequence of an Anaerobic Ammonium-Oxidizing Bacterium, "Candidatus Brocadia sinica".</title>
        <authorList>
            <person name="Oshiki M."/>
            <person name="Shinyako-Hata K."/>
            <person name="Satoh H."/>
            <person name="Okabe S."/>
        </authorList>
    </citation>
    <scope>NUCLEOTIDE SEQUENCE [LARGE SCALE GENOMIC DNA]</scope>
    <source>
        <strain evidence="2">JPN1</strain>
    </source>
</reference>
<gene>
    <name evidence="1" type="ORF">BROSI_A1179</name>
</gene>
<dbReference type="Proteomes" id="UP000032309">
    <property type="component" value="Unassembled WGS sequence"/>
</dbReference>
<comment type="caution">
    <text evidence="1">The sequence shown here is derived from an EMBL/GenBank/DDBJ whole genome shotgun (WGS) entry which is preliminary data.</text>
</comment>
<evidence type="ECO:0000313" key="2">
    <source>
        <dbReference type="Proteomes" id="UP000032309"/>
    </source>
</evidence>
<organism evidence="1 2">
    <name type="scientific">Candidatus Brocadia sinica JPN1</name>
    <dbReference type="NCBI Taxonomy" id="1197129"/>
    <lineage>
        <taxon>Bacteria</taxon>
        <taxon>Pseudomonadati</taxon>
        <taxon>Planctomycetota</taxon>
        <taxon>Candidatus Brocadiia</taxon>
        <taxon>Candidatus Brocadiales</taxon>
        <taxon>Candidatus Brocadiaceae</taxon>
        <taxon>Candidatus Brocadia</taxon>
    </lineage>
</organism>
<keyword evidence="2" id="KW-1185">Reference proteome</keyword>
<name>A0ABQ0JV65_9BACT</name>
<keyword evidence="1" id="KW-0808">Transferase</keyword>
<dbReference type="EMBL" id="BAFN01000001">
    <property type="protein sequence ID" value="GAN32664.1"/>
    <property type="molecule type" value="Genomic_DNA"/>
</dbReference>
<dbReference type="GO" id="GO:0032259">
    <property type="term" value="P:methylation"/>
    <property type="evidence" value="ECO:0007669"/>
    <property type="project" value="UniProtKB-KW"/>
</dbReference>
<sequence length="68" mass="7670">MENFAIAQMKFSLLMPGRYVGTETEEVDGVPFKEKMNALTSKLAEQFAKGAELEREIKKNLKGIGYEI</sequence>
<dbReference type="InterPro" id="IPR029063">
    <property type="entry name" value="SAM-dependent_MTases_sf"/>
</dbReference>
<evidence type="ECO:0000313" key="1">
    <source>
        <dbReference type="EMBL" id="GAN32664.1"/>
    </source>
</evidence>
<keyword evidence="1" id="KW-0489">Methyltransferase</keyword>
<dbReference type="GO" id="GO:0008168">
    <property type="term" value="F:methyltransferase activity"/>
    <property type="evidence" value="ECO:0007669"/>
    <property type="project" value="UniProtKB-KW"/>
</dbReference>
<dbReference type="SUPFAM" id="SSF53335">
    <property type="entry name" value="S-adenosyl-L-methionine-dependent methyltransferases"/>
    <property type="match status" value="1"/>
</dbReference>
<protein>
    <submittedName>
        <fullName evidence="1">Type I restriction-modification system methyltransferase subunit</fullName>
    </submittedName>
</protein>